<dbReference type="SUPFAM" id="SSF53474">
    <property type="entry name" value="alpha/beta-Hydrolases"/>
    <property type="match status" value="1"/>
</dbReference>
<dbReference type="RefSeq" id="WP_127081400.1">
    <property type="nucleotide sequence ID" value="NZ_RSCL01000006.1"/>
</dbReference>
<sequence length="182" mass="20183">MTIIICPGIHHPALTEKFVACLYDKIISTANINLLTVPAHGILPLSGLHIFEFLRHRLKSNLESPVTFIGFSAGVVGAIAAAHLWQLQSGKVEAFIAIDGWGVPLFGDFPIYRMSHDYFTHWSSLLLGSGQYNFYADPPVEHLQIWENPQAVQGWLVDSKINPPCQQGLSAVEFLYKVILTS</sequence>
<evidence type="ECO:0000313" key="1">
    <source>
        <dbReference type="EMBL" id="RUT06609.1"/>
    </source>
</evidence>
<gene>
    <name evidence="1" type="ORF">DSM106972_028660</name>
</gene>
<name>A0A3S1B7X3_9CYAN</name>
<keyword evidence="2" id="KW-1185">Reference proteome</keyword>
<dbReference type="EMBL" id="RSCL01000006">
    <property type="protein sequence ID" value="RUT06609.1"/>
    <property type="molecule type" value="Genomic_DNA"/>
</dbReference>
<reference evidence="1" key="1">
    <citation type="submission" date="2018-12" db="EMBL/GenBank/DDBJ databases">
        <authorList>
            <person name="Will S."/>
            <person name="Neumann-Schaal M."/>
            <person name="Henke P."/>
        </authorList>
    </citation>
    <scope>NUCLEOTIDE SEQUENCE</scope>
    <source>
        <strain evidence="1">PCC 7102</strain>
    </source>
</reference>
<evidence type="ECO:0000313" key="2">
    <source>
        <dbReference type="Proteomes" id="UP000271624"/>
    </source>
</evidence>
<organism evidence="1 2">
    <name type="scientific">Dulcicalothrix desertica PCC 7102</name>
    <dbReference type="NCBI Taxonomy" id="232991"/>
    <lineage>
        <taxon>Bacteria</taxon>
        <taxon>Bacillati</taxon>
        <taxon>Cyanobacteriota</taxon>
        <taxon>Cyanophyceae</taxon>
        <taxon>Nostocales</taxon>
        <taxon>Calotrichaceae</taxon>
        <taxon>Dulcicalothrix</taxon>
    </lineage>
</organism>
<comment type="caution">
    <text evidence="1">The sequence shown here is derived from an EMBL/GenBank/DDBJ whole genome shotgun (WGS) entry which is preliminary data.</text>
</comment>
<dbReference type="AlphaFoldDB" id="A0A3S1B7X3"/>
<dbReference type="Proteomes" id="UP000271624">
    <property type="component" value="Unassembled WGS sequence"/>
</dbReference>
<dbReference type="InterPro" id="IPR029058">
    <property type="entry name" value="AB_hydrolase_fold"/>
</dbReference>
<proteinExistence type="predicted"/>
<accession>A0A3S1B7X3</accession>
<dbReference type="OrthoDB" id="529979at2"/>
<reference evidence="1" key="2">
    <citation type="journal article" date="2019" name="Genome Biol. Evol.">
        <title>Day and night: Metabolic profiles and evolutionary relationships of six axenic non-marine cyanobacteria.</title>
        <authorList>
            <person name="Will S.E."/>
            <person name="Henke P."/>
            <person name="Boedeker C."/>
            <person name="Huang S."/>
            <person name="Brinkmann H."/>
            <person name="Rohde M."/>
            <person name="Jarek M."/>
            <person name="Friedl T."/>
            <person name="Seufert S."/>
            <person name="Schumacher M."/>
            <person name="Overmann J."/>
            <person name="Neumann-Schaal M."/>
            <person name="Petersen J."/>
        </authorList>
    </citation>
    <scope>NUCLEOTIDE SEQUENCE [LARGE SCALE GENOMIC DNA]</scope>
    <source>
        <strain evidence="1">PCC 7102</strain>
    </source>
</reference>
<protein>
    <submittedName>
        <fullName evidence="1">Uncharacterized protein</fullName>
    </submittedName>
</protein>